<comment type="caution">
    <text evidence="1">The sequence shown here is derived from an EMBL/GenBank/DDBJ whole genome shotgun (WGS) entry which is preliminary data.</text>
</comment>
<dbReference type="Proteomes" id="UP000276133">
    <property type="component" value="Unassembled WGS sequence"/>
</dbReference>
<reference evidence="1 2" key="1">
    <citation type="journal article" date="2018" name="Sci. Rep.">
        <title>Genomic signatures of local adaptation to the degree of environmental predictability in rotifers.</title>
        <authorList>
            <person name="Franch-Gras L."/>
            <person name="Hahn C."/>
            <person name="Garcia-Roger E.M."/>
            <person name="Carmona M.J."/>
            <person name="Serra M."/>
            <person name="Gomez A."/>
        </authorList>
    </citation>
    <scope>NUCLEOTIDE SEQUENCE [LARGE SCALE GENOMIC DNA]</scope>
    <source>
        <strain evidence="1">HYR1</strain>
    </source>
</reference>
<protein>
    <submittedName>
        <fullName evidence="1">Uncharacterized protein</fullName>
    </submittedName>
</protein>
<organism evidence="1 2">
    <name type="scientific">Brachionus plicatilis</name>
    <name type="common">Marine rotifer</name>
    <name type="synonym">Brachionus muelleri</name>
    <dbReference type="NCBI Taxonomy" id="10195"/>
    <lineage>
        <taxon>Eukaryota</taxon>
        <taxon>Metazoa</taxon>
        <taxon>Spiralia</taxon>
        <taxon>Gnathifera</taxon>
        <taxon>Rotifera</taxon>
        <taxon>Eurotatoria</taxon>
        <taxon>Monogononta</taxon>
        <taxon>Pseudotrocha</taxon>
        <taxon>Ploima</taxon>
        <taxon>Brachionidae</taxon>
        <taxon>Brachionus</taxon>
    </lineage>
</organism>
<gene>
    <name evidence="1" type="ORF">BpHYR1_051065</name>
</gene>
<evidence type="ECO:0000313" key="1">
    <source>
        <dbReference type="EMBL" id="RNA15232.1"/>
    </source>
</evidence>
<evidence type="ECO:0000313" key="2">
    <source>
        <dbReference type="Proteomes" id="UP000276133"/>
    </source>
</evidence>
<sequence>MKIFSHIKIFQQLFDNFDSSILIQKLNSIDYLIVEKISIYISGERISLIKTLFIQFSTNSSSSYTSNIHSNRFFKSPLLIMLKATINSGKSTVPELSFRLSLRERTLK</sequence>
<keyword evidence="2" id="KW-1185">Reference proteome</keyword>
<proteinExistence type="predicted"/>
<name>A0A3M7QV73_BRAPC</name>
<dbReference type="EMBL" id="REGN01005005">
    <property type="protein sequence ID" value="RNA15232.1"/>
    <property type="molecule type" value="Genomic_DNA"/>
</dbReference>
<accession>A0A3M7QV73</accession>
<dbReference type="AlphaFoldDB" id="A0A3M7QV73"/>